<accession>A0A914PFC7</accession>
<evidence type="ECO:0000256" key="1">
    <source>
        <dbReference type="ARBA" id="ARBA00022900"/>
    </source>
</evidence>
<dbReference type="GO" id="GO:0004867">
    <property type="term" value="F:serine-type endopeptidase inhibitor activity"/>
    <property type="evidence" value="ECO:0007669"/>
    <property type="project" value="UniProtKB-KW"/>
</dbReference>
<evidence type="ECO:0000313" key="3">
    <source>
        <dbReference type="Proteomes" id="UP000887578"/>
    </source>
</evidence>
<dbReference type="InterPro" id="IPR036084">
    <property type="entry name" value="Ser_inhib-like_sf"/>
</dbReference>
<proteinExistence type="predicted"/>
<keyword evidence="1" id="KW-0646">Protease inhibitor</keyword>
<keyword evidence="3" id="KW-1185">Reference proteome</keyword>
<evidence type="ECO:0000256" key="2">
    <source>
        <dbReference type="SAM" id="SignalP"/>
    </source>
</evidence>
<dbReference type="AlphaFoldDB" id="A0A914PFC7"/>
<reference evidence="4" key="1">
    <citation type="submission" date="2022-11" db="UniProtKB">
        <authorList>
            <consortium name="WormBaseParasite"/>
        </authorList>
    </citation>
    <scope>IDENTIFICATION</scope>
</reference>
<dbReference type="SUPFAM" id="SSF57567">
    <property type="entry name" value="Serine protease inhibitors"/>
    <property type="match status" value="1"/>
</dbReference>
<dbReference type="Gene3D" id="2.10.25.10">
    <property type="entry name" value="Laminin"/>
    <property type="match status" value="1"/>
</dbReference>
<sequence length="81" mass="9381">MKLYASKWWLYCVILLLMFTIFAEAQKCADGEILRLIDCQRTCKKTKECNTEKEKKCICRGSLLRDEDSGKCVQPQDCPPT</sequence>
<name>A0A914PFC7_9BILA</name>
<keyword evidence="2" id="KW-0732">Signal</keyword>
<evidence type="ECO:0000313" key="4">
    <source>
        <dbReference type="WBParaSite" id="PDA_v2.g16954.t1"/>
    </source>
</evidence>
<dbReference type="WBParaSite" id="PDA_v2.g16954.t1">
    <property type="protein sequence ID" value="PDA_v2.g16954.t1"/>
    <property type="gene ID" value="PDA_v2.g16954"/>
</dbReference>
<keyword evidence="1" id="KW-0722">Serine protease inhibitor</keyword>
<organism evidence="3 4">
    <name type="scientific">Panagrolaimus davidi</name>
    <dbReference type="NCBI Taxonomy" id="227884"/>
    <lineage>
        <taxon>Eukaryota</taxon>
        <taxon>Metazoa</taxon>
        <taxon>Ecdysozoa</taxon>
        <taxon>Nematoda</taxon>
        <taxon>Chromadorea</taxon>
        <taxon>Rhabditida</taxon>
        <taxon>Tylenchina</taxon>
        <taxon>Panagrolaimomorpha</taxon>
        <taxon>Panagrolaimoidea</taxon>
        <taxon>Panagrolaimidae</taxon>
        <taxon>Panagrolaimus</taxon>
    </lineage>
</organism>
<feature type="chain" id="PRO_5037893102" evidence="2">
    <location>
        <begin position="26"/>
        <end position="81"/>
    </location>
</feature>
<feature type="signal peptide" evidence="2">
    <location>
        <begin position="1"/>
        <end position="25"/>
    </location>
</feature>
<protein>
    <submittedName>
        <fullName evidence="4">TIL domain-containing protein</fullName>
    </submittedName>
</protein>
<dbReference type="Proteomes" id="UP000887578">
    <property type="component" value="Unplaced"/>
</dbReference>